<dbReference type="GO" id="GO:0000976">
    <property type="term" value="F:transcription cis-regulatory region binding"/>
    <property type="evidence" value="ECO:0007669"/>
    <property type="project" value="TreeGrafter"/>
</dbReference>
<gene>
    <name evidence="8" type="ORF">H9702_05075</name>
</gene>
<reference evidence="8" key="2">
    <citation type="submission" date="2021-04" db="EMBL/GenBank/DDBJ databases">
        <authorList>
            <person name="Gilroy R."/>
        </authorList>
    </citation>
    <scope>NUCLEOTIDE SEQUENCE</scope>
    <source>
        <strain evidence="8">CHK187-11901</strain>
    </source>
</reference>
<evidence type="ECO:0000256" key="2">
    <source>
        <dbReference type="ARBA" id="ARBA00023125"/>
    </source>
</evidence>
<keyword evidence="2 5" id="KW-0238">DNA-binding</keyword>
<dbReference type="SMART" id="SM00862">
    <property type="entry name" value="Trans_reg_C"/>
    <property type="match status" value="1"/>
</dbReference>
<dbReference type="Proteomes" id="UP000823896">
    <property type="component" value="Unassembled WGS sequence"/>
</dbReference>
<dbReference type="Gene3D" id="1.10.10.10">
    <property type="entry name" value="Winged helix-like DNA-binding domain superfamily/Winged helix DNA-binding domain"/>
    <property type="match status" value="1"/>
</dbReference>
<keyword evidence="4" id="KW-0597">Phosphoprotein</keyword>
<reference evidence="8" key="1">
    <citation type="journal article" date="2021" name="PeerJ">
        <title>Extensive microbial diversity within the chicken gut microbiome revealed by metagenomics and culture.</title>
        <authorList>
            <person name="Gilroy R."/>
            <person name="Ravi A."/>
            <person name="Getino M."/>
            <person name="Pursley I."/>
            <person name="Horton D.L."/>
            <person name="Alikhan N.F."/>
            <person name="Baker D."/>
            <person name="Gharbi K."/>
            <person name="Hall N."/>
            <person name="Watson M."/>
            <person name="Adriaenssens E.M."/>
            <person name="Foster-Nyarko E."/>
            <person name="Jarju S."/>
            <person name="Secka A."/>
            <person name="Antonio M."/>
            <person name="Oren A."/>
            <person name="Chaudhuri R.R."/>
            <person name="La Ragione R."/>
            <person name="Hildebrand F."/>
            <person name="Pallen M.J."/>
        </authorList>
    </citation>
    <scope>NUCLEOTIDE SEQUENCE</scope>
    <source>
        <strain evidence="8">CHK187-11901</strain>
    </source>
</reference>
<evidence type="ECO:0000313" key="8">
    <source>
        <dbReference type="EMBL" id="HJC36485.1"/>
    </source>
</evidence>
<keyword evidence="3" id="KW-0804">Transcription</keyword>
<dbReference type="InterPro" id="IPR001867">
    <property type="entry name" value="OmpR/PhoB-type_DNA-bd"/>
</dbReference>
<dbReference type="AlphaFoldDB" id="A0A9D2NSD6"/>
<feature type="DNA-binding region" description="OmpR/PhoB-type" evidence="5">
    <location>
        <begin position="124"/>
        <end position="224"/>
    </location>
</feature>
<evidence type="ECO:0000256" key="3">
    <source>
        <dbReference type="ARBA" id="ARBA00023163"/>
    </source>
</evidence>
<dbReference type="SMART" id="SM00448">
    <property type="entry name" value="REC"/>
    <property type="match status" value="1"/>
</dbReference>
<dbReference type="EMBL" id="DWWM01000029">
    <property type="protein sequence ID" value="HJC36485.1"/>
    <property type="molecule type" value="Genomic_DNA"/>
</dbReference>
<evidence type="ECO:0000313" key="9">
    <source>
        <dbReference type="Proteomes" id="UP000823896"/>
    </source>
</evidence>
<dbReference type="CDD" id="cd00383">
    <property type="entry name" value="trans_reg_C"/>
    <property type="match status" value="1"/>
</dbReference>
<dbReference type="SUPFAM" id="SSF52172">
    <property type="entry name" value="CheY-like"/>
    <property type="match status" value="1"/>
</dbReference>
<proteinExistence type="predicted"/>
<protein>
    <submittedName>
        <fullName evidence="8">Response regulator transcription factor</fullName>
    </submittedName>
</protein>
<dbReference type="Pfam" id="PF00072">
    <property type="entry name" value="Response_reg"/>
    <property type="match status" value="1"/>
</dbReference>
<dbReference type="Gene3D" id="6.10.250.690">
    <property type="match status" value="1"/>
</dbReference>
<organism evidence="8 9">
    <name type="scientific">Candidatus Merdibacter merdavium</name>
    <dbReference type="NCBI Taxonomy" id="2838692"/>
    <lineage>
        <taxon>Bacteria</taxon>
        <taxon>Bacillati</taxon>
        <taxon>Bacillota</taxon>
        <taxon>Erysipelotrichia</taxon>
        <taxon>Erysipelotrichales</taxon>
        <taxon>Erysipelotrichaceae</taxon>
        <taxon>Merdibacter</taxon>
    </lineage>
</organism>
<dbReference type="GO" id="GO:0006355">
    <property type="term" value="P:regulation of DNA-templated transcription"/>
    <property type="evidence" value="ECO:0007669"/>
    <property type="project" value="InterPro"/>
</dbReference>
<feature type="modified residue" description="4-aspartylphosphate" evidence="4">
    <location>
        <position position="53"/>
    </location>
</feature>
<dbReference type="GO" id="GO:0000156">
    <property type="term" value="F:phosphorelay response regulator activity"/>
    <property type="evidence" value="ECO:0007669"/>
    <property type="project" value="TreeGrafter"/>
</dbReference>
<evidence type="ECO:0000256" key="5">
    <source>
        <dbReference type="PROSITE-ProRule" id="PRU01091"/>
    </source>
</evidence>
<feature type="domain" description="Response regulatory" evidence="6">
    <location>
        <begin position="4"/>
        <end position="116"/>
    </location>
</feature>
<evidence type="ECO:0000256" key="1">
    <source>
        <dbReference type="ARBA" id="ARBA00023015"/>
    </source>
</evidence>
<accession>A0A9D2NSD6</accession>
<dbReference type="InterPro" id="IPR039420">
    <property type="entry name" value="WalR-like"/>
</dbReference>
<dbReference type="GO" id="GO:0005829">
    <property type="term" value="C:cytosol"/>
    <property type="evidence" value="ECO:0007669"/>
    <property type="project" value="TreeGrafter"/>
</dbReference>
<evidence type="ECO:0000259" key="6">
    <source>
        <dbReference type="PROSITE" id="PS50110"/>
    </source>
</evidence>
<evidence type="ECO:0000256" key="4">
    <source>
        <dbReference type="PROSITE-ProRule" id="PRU00169"/>
    </source>
</evidence>
<dbReference type="PANTHER" id="PTHR48111:SF73">
    <property type="entry name" value="ALKALINE PHOSPHATASE SYNTHESIS TRANSCRIPTIONAL REGULATORY PROTEIN PHOP"/>
    <property type="match status" value="1"/>
</dbReference>
<keyword evidence="1" id="KW-0805">Transcription regulation</keyword>
<dbReference type="Gene3D" id="3.40.50.2300">
    <property type="match status" value="1"/>
</dbReference>
<dbReference type="PROSITE" id="PS50110">
    <property type="entry name" value="RESPONSE_REGULATORY"/>
    <property type="match status" value="1"/>
</dbReference>
<feature type="domain" description="OmpR/PhoB-type" evidence="7">
    <location>
        <begin position="124"/>
        <end position="224"/>
    </location>
</feature>
<dbReference type="Pfam" id="PF00486">
    <property type="entry name" value="Trans_reg_C"/>
    <property type="match status" value="1"/>
</dbReference>
<evidence type="ECO:0000259" key="7">
    <source>
        <dbReference type="PROSITE" id="PS51755"/>
    </source>
</evidence>
<comment type="caution">
    <text evidence="8">The sequence shown here is derived from an EMBL/GenBank/DDBJ whole genome shotgun (WGS) entry which is preliminary data.</text>
</comment>
<name>A0A9D2NSD6_9FIRM</name>
<dbReference type="InterPro" id="IPR011006">
    <property type="entry name" value="CheY-like_superfamily"/>
</dbReference>
<sequence>MNMHILLVEDDSAITMGLDYTLKKEGYAVCICMSVEQARAALSKQRFDLALIDLSLPDGSGFDLCDPARAQGAAVIFLTASDDEMCVVKGLDMGGDDYVTKPFRLQELLSRIRSVLRRRQDRQDDIIRIRELRVDLRQAKVFRNGQEVYLSAMEYQLFLFFLHHPGQILTRAQLLDALWDNKGQYVEDNTLSVTMKRLREKIEADPQNPVLITTIRGLGYRMEPLRES</sequence>
<dbReference type="GO" id="GO:0032993">
    <property type="term" value="C:protein-DNA complex"/>
    <property type="evidence" value="ECO:0007669"/>
    <property type="project" value="TreeGrafter"/>
</dbReference>
<dbReference type="InterPro" id="IPR036388">
    <property type="entry name" value="WH-like_DNA-bd_sf"/>
</dbReference>
<dbReference type="PANTHER" id="PTHR48111">
    <property type="entry name" value="REGULATOR OF RPOS"/>
    <property type="match status" value="1"/>
</dbReference>
<dbReference type="PROSITE" id="PS51755">
    <property type="entry name" value="OMPR_PHOB"/>
    <property type="match status" value="1"/>
</dbReference>
<dbReference type="InterPro" id="IPR001789">
    <property type="entry name" value="Sig_transdc_resp-reg_receiver"/>
</dbReference>